<dbReference type="InterPro" id="IPR038523">
    <property type="entry name" value="AmiSUreI_transpt_sf"/>
</dbReference>
<comment type="similarity">
    <text evidence="2">Belongs to the AmiS/UreI family.</text>
</comment>
<evidence type="ECO:0000256" key="5">
    <source>
        <dbReference type="ARBA" id="ARBA00022692"/>
    </source>
</evidence>
<organism evidence="9">
    <name type="scientific">uncultured Rubrobacteraceae bacterium</name>
    <dbReference type="NCBI Taxonomy" id="349277"/>
    <lineage>
        <taxon>Bacteria</taxon>
        <taxon>Bacillati</taxon>
        <taxon>Actinomycetota</taxon>
        <taxon>Rubrobacteria</taxon>
        <taxon>Rubrobacterales</taxon>
        <taxon>Rubrobacteraceae</taxon>
        <taxon>environmental samples</taxon>
    </lineage>
</organism>
<comment type="subcellular location">
    <subcellularLocation>
        <location evidence="1">Cell membrane</location>
        <topology evidence="1">Multi-pass membrane protein</topology>
    </subcellularLocation>
</comment>
<keyword evidence="3" id="KW-0813">Transport</keyword>
<feature type="transmembrane region" description="Helical" evidence="8">
    <location>
        <begin position="6"/>
        <end position="22"/>
    </location>
</feature>
<feature type="transmembrane region" description="Helical" evidence="8">
    <location>
        <begin position="145"/>
        <end position="168"/>
    </location>
</feature>
<evidence type="ECO:0000256" key="7">
    <source>
        <dbReference type="ARBA" id="ARBA00023136"/>
    </source>
</evidence>
<evidence type="ECO:0000256" key="4">
    <source>
        <dbReference type="ARBA" id="ARBA00022475"/>
    </source>
</evidence>
<keyword evidence="7 8" id="KW-0472">Membrane</keyword>
<evidence type="ECO:0000313" key="9">
    <source>
        <dbReference type="EMBL" id="CAA9487844.1"/>
    </source>
</evidence>
<dbReference type="CDD" id="cd13429">
    <property type="entry name" value="UreI_AmiS_like_2"/>
    <property type="match status" value="1"/>
</dbReference>
<evidence type="ECO:0000256" key="6">
    <source>
        <dbReference type="ARBA" id="ARBA00022989"/>
    </source>
</evidence>
<reference evidence="9" key="1">
    <citation type="submission" date="2020-02" db="EMBL/GenBank/DDBJ databases">
        <authorList>
            <person name="Meier V. D."/>
        </authorList>
    </citation>
    <scope>NUCLEOTIDE SEQUENCE</scope>
    <source>
        <strain evidence="9">AVDCRST_MAG25</strain>
    </source>
</reference>
<protein>
    <submittedName>
        <fullName evidence="9">Urea channel UreI</fullName>
    </submittedName>
</protein>
<dbReference type="AlphaFoldDB" id="A0A6J4S2D7"/>
<proteinExistence type="inferred from homology"/>
<keyword evidence="4" id="KW-1003">Cell membrane</keyword>
<keyword evidence="6 8" id="KW-1133">Transmembrane helix</keyword>
<gene>
    <name evidence="9" type="ORF">AVDCRST_MAG25-3194</name>
</gene>
<evidence type="ECO:0000256" key="1">
    <source>
        <dbReference type="ARBA" id="ARBA00004651"/>
    </source>
</evidence>
<accession>A0A6J4S2D7</accession>
<sequence>MAAVGLLYVGGALFVNAVMLLGKAEPRSVGVFNLFVGALQVVVPFYIIATAEDPNVILNASGIFLFGFTYLYVGITNLWGLDTSGLGWYCLWVAIIAIVYSLLNFFYFGDPVFGVIWLAWSFLWTLFFMLLALKRENLTRFTGWVTMVEAWITCVIPAYLLLTGVLPLGG</sequence>
<evidence type="ECO:0000256" key="3">
    <source>
        <dbReference type="ARBA" id="ARBA00022448"/>
    </source>
</evidence>
<evidence type="ECO:0000256" key="8">
    <source>
        <dbReference type="SAM" id="Phobius"/>
    </source>
</evidence>
<keyword evidence="5 8" id="KW-0812">Transmembrane</keyword>
<feature type="transmembrane region" description="Helical" evidence="8">
    <location>
        <begin position="55"/>
        <end position="74"/>
    </location>
</feature>
<dbReference type="Gene3D" id="1.25.40.600">
    <property type="match status" value="1"/>
</dbReference>
<feature type="transmembrane region" description="Helical" evidence="8">
    <location>
        <begin position="29"/>
        <end position="49"/>
    </location>
</feature>
<evidence type="ECO:0000256" key="2">
    <source>
        <dbReference type="ARBA" id="ARBA00010068"/>
    </source>
</evidence>
<dbReference type="Pfam" id="PF02293">
    <property type="entry name" value="AmiS_UreI"/>
    <property type="match status" value="1"/>
</dbReference>
<dbReference type="InterPro" id="IPR003211">
    <property type="entry name" value="AmiSUreI_transpt"/>
</dbReference>
<dbReference type="EMBL" id="CADCVI010000213">
    <property type="protein sequence ID" value="CAA9487844.1"/>
    <property type="molecule type" value="Genomic_DNA"/>
</dbReference>
<feature type="transmembrane region" description="Helical" evidence="8">
    <location>
        <begin position="86"/>
        <end position="108"/>
    </location>
</feature>
<dbReference type="GO" id="GO:0005886">
    <property type="term" value="C:plasma membrane"/>
    <property type="evidence" value="ECO:0007669"/>
    <property type="project" value="UniProtKB-SubCell"/>
</dbReference>
<feature type="transmembrane region" description="Helical" evidence="8">
    <location>
        <begin position="114"/>
        <end position="133"/>
    </location>
</feature>
<name>A0A6J4S2D7_9ACTN</name>